<keyword evidence="11" id="KW-1185">Reference proteome</keyword>
<dbReference type="SUPFAM" id="SSF101489">
    <property type="entry name" value="Eukaryotic initiation factor 4f subunit eIF4g, eIF4e-binding domain"/>
    <property type="match status" value="1"/>
</dbReference>
<dbReference type="GO" id="GO:0016281">
    <property type="term" value="C:eukaryotic translation initiation factor 4F complex"/>
    <property type="evidence" value="ECO:0007669"/>
    <property type="project" value="TreeGrafter"/>
</dbReference>
<dbReference type="Proteomes" id="UP000812287">
    <property type="component" value="Unassembled WGS sequence"/>
</dbReference>
<feature type="compositionally biased region" description="Polar residues" evidence="8">
    <location>
        <begin position="206"/>
        <end position="223"/>
    </location>
</feature>
<feature type="region of interest" description="Disordered" evidence="8">
    <location>
        <begin position="1358"/>
        <end position="1385"/>
    </location>
</feature>
<evidence type="ECO:0000256" key="1">
    <source>
        <dbReference type="ARBA" id="ARBA00004496"/>
    </source>
</evidence>
<dbReference type="GO" id="GO:0003729">
    <property type="term" value="F:mRNA binding"/>
    <property type="evidence" value="ECO:0007669"/>
    <property type="project" value="TreeGrafter"/>
</dbReference>
<dbReference type="GO" id="GO:0010494">
    <property type="term" value="C:cytoplasmic stress granule"/>
    <property type="evidence" value="ECO:0007669"/>
    <property type="project" value="UniProtKB-ARBA"/>
</dbReference>
<feature type="compositionally biased region" description="Acidic residues" evidence="8">
    <location>
        <begin position="1375"/>
        <end position="1385"/>
    </location>
</feature>
<feature type="compositionally biased region" description="Pro residues" evidence="8">
    <location>
        <begin position="179"/>
        <end position="199"/>
    </location>
</feature>
<dbReference type="InterPro" id="IPR036211">
    <property type="entry name" value="eIF4G_eIF4E-bd_sf"/>
</dbReference>
<evidence type="ECO:0000313" key="11">
    <source>
        <dbReference type="Proteomes" id="UP000812287"/>
    </source>
</evidence>
<feature type="compositionally biased region" description="Low complexity" evidence="8">
    <location>
        <begin position="91"/>
        <end position="103"/>
    </location>
</feature>
<keyword evidence="6" id="KW-0694">RNA-binding</keyword>
<dbReference type="SUPFAM" id="SSF48371">
    <property type="entry name" value="ARM repeat"/>
    <property type="match status" value="2"/>
</dbReference>
<dbReference type="InterPro" id="IPR003891">
    <property type="entry name" value="Initiation_fac_eIF4g_MI"/>
</dbReference>
<dbReference type="GeneID" id="66101212"/>
<evidence type="ECO:0000259" key="9">
    <source>
        <dbReference type="PROSITE" id="PS51366"/>
    </source>
</evidence>
<dbReference type="Pfam" id="PF02847">
    <property type="entry name" value="MA3"/>
    <property type="match status" value="1"/>
</dbReference>
<feature type="compositionally biased region" description="Basic and acidic residues" evidence="8">
    <location>
        <begin position="1231"/>
        <end position="1243"/>
    </location>
</feature>
<dbReference type="OrthoDB" id="514777at2759"/>
<feature type="region of interest" description="Disordered" evidence="8">
    <location>
        <begin position="848"/>
        <end position="915"/>
    </location>
</feature>
<sequence>MSKSATATVPKIPAQLPSQSAWSRGPPQTASSSRSQSPAPQNTPVHATHSRRPSTLGQGIHIKDGVSIPRNNVGAAKQGPAVSFGSIDDVSAPMSSSPAATPPIKSEGVKTFGTVPATVSQVNGKSSVSIAKPGSSSNTSNLPHKPRKQDITKLFQNPSSAPPSQASSDTSSPNIRPSNLPPSSQPPSIPSSSHPPYPSFVPQNGMRPQQPNAGPNSSATGSGPRSPPYQRQVPNGNAPRIPSGPTGPGAPQMSGGLSSPRMTPHPPPANLPPPMQAPMTWAPNYYYMGDQSYMYNWYIPQQHQMPPQQPQHHPPPPSGHVPPHNGIPVSPRNHPPPLQGPGTPTPAHAVPATHSPHLPPTMSHSSSGSIGGLSSPPPTPSSASMPGTGRLNTNANTFVPSQRPSARVSLKNADGMEINLEKLKNQKLSPALPGTALPPVVSSAHGSPNRRSVIRMESEEERSKRLASEQQAKAKAEADSKAKKENEENERREKEEKEEKEKKEKEEQERKEKDEKERLEKEAKEAKEKMEREAKAAKEKQEREAAEKKRLEEEAIEKERLKKEEEEREKEKERLRLEEEQRKKEEEEAERKRLQQEQDEKEKERLRLEEEEKERARIAEEEATKAKAKAEAEAAAAKPEEGEVIEELSSADTAATSKDKAKERDLRINTTSPPSELPRRRPGPLDLSTTKANIPAPLPSALATARNIDDLGRVPYPEGIKSPRVELNINAKDGKFRYDRDFLLQFMSICKEKPDSLPALDAIGLEPSDQSSYPMSRGGSGRHRQGSGAVPPQRQNSTGLGFNPASSFGKGGSSSTFSMGGMGNFATIGGSKLNSDDRFNISNNMRATSVSGATSMPFGGRPSQMQRTASQGGPGGAPMGSNRTRSKRGEKRNDSNRVQTGPGTQHGHGMGGHGPAAALAQAMLEPVAPLQQTANRWDRRVLSSNGPDSPDLVDRKVKGLLNKLTMEKFDSISDQIIAWANKSEKEKDGRTLIQVIRLVFEKATDEATWSEMYARLCRKMMEQISAKVQDDSIKNPEGKPIAGGQLFRKYLLNRCQEDFERGWVAKEAAAAAAASKAIEDEAVKAAAQKKGDGEEEVALYSEEYYAAQKAKRQGLGLIKFIGELFKLQMLTERIMHECVKKLLGNVENPEEEEIESLCKLLTTVGQLLDTTKARAHMDVYFSRMKELTKSTNVSSRMQFMLQDVLELRERKWISRNAVAAPTTIAQIHEAAAKEKAAQEKESYQRQMSISRGGSRRGGERGEFPQVGADGWAVAGGNSAPRPPSKAGDLSKFGQISNKGAPLTFGPQSSIYAGKKDKRESVQRTNSSSQNMFSMLDSAESAIPKETFQRKRLILAPRSKPVEGQEHALTTAESEASSDEEVIAEPEPVEINNQDAKKKIEEDIKEFGAVRNLDEAEVYFTQLPAKRHPLLVDKLISFAVESKETDAQLVAQLFSRASAKNLCTIADFESGFAAVLEFLEDIAIDAPMAFNLMAIMMKGPAFDDEQRTRLASKTDSAKLLGLLS</sequence>
<keyword evidence="4" id="KW-0396">Initiation factor</keyword>
<dbReference type="FunFam" id="1.25.40.180:FF:000020">
    <property type="entry name" value="Eukaryotic translation initiation factor subunit"/>
    <property type="match status" value="1"/>
</dbReference>
<feature type="compositionally biased region" description="Basic and acidic residues" evidence="8">
    <location>
        <begin position="657"/>
        <end position="667"/>
    </location>
</feature>
<feature type="compositionally biased region" description="Low complexity" evidence="8">
    <location>
        <begin position="360"/>
        <end position="374"/>
    </location>
</feature>
<feature type="domain" description="MI" evidence="9">
    <location>
        <begin position="1394"/>
        <end position="1515"/>
    </location>
</feature>
<keyword evidence="7" id="KW-0648">Protein biosynthesis</keyword>
<dbReference type="SMART" id="SM00543">
    <property type="entry name" value="MIF4G"/>
    <property type="match status" value="1"/>
</dbReference>
<evidence type="ECO:0000256" key="8">
    <source>
        <dbReference type="SAM" id="MobiDB-lite"/>
    </source>
</evidence>
<feature type="compositionally biased region" description="Polar residues" evidence="8">
    <location>
        <begin position="390"/>
        <end position="404"/>
    </location>
</feature>
<dbReference type="InterPro" id="IPR016024">
    <property type="entry name" value="ARM-type_fold"/>
</dbReference>
<evidence type="ECO:0000256" key="5">
    <source>
        <dbReference type="ARBA" id="ARBA00022553"/>
    </source>
</evidence>
<dbReference type="PANTHER" id="PTHR23253">
    <property type="entry name" value="EUKARYOTIC TRANSLATION INITIATION FACTOR 4 GAMMA"/>
    <property type="match status" value="1"/>
</dbReference>
<name>A0A9P7VYW3_9AGAR</name>
<reference evidence="10" key="1">
    <citation type="submission" date="2020-11" db="EMBL/GenBank/DDBJ databases">
        <title>Adaptations for nitrogen fixation in a non-lichenized fungal sporocarp promotes dispersal by wood-feeding termites.</title>
        <authorList>
            <consortium name="DOE Joint Genome Institute"/>
            <person name="Koch R.A."/>
            <person name="Yoon G."/>
            <person name="Arayal U."/>
            <person name="Lail K."/>
            <person name="Amirebrahimi M."/>
            <person name="Labutti K."/>
            <person name="Lipzen A."/>
            <person name="Riley R."/>
            <person name="Barry K."/>
            <person name="Henrissat B."/>
            <person name="Grigoriev I.V."/>
            <person name="Herr J.R."/>
            <person name="Aime M.C."/>
        </authorList>
    </citation>
    <scope>NUCLEOTIDE SEQUENCE</scope>
    <source>
        <strain evidence="10">MCA 3950</strain>
    </source>
</reference>
<feature type="region of interest" description="Disordered" evidence="8">
    <location>
        <begin position="303"/>
        <end position="694"/>
    </location>
</feature>
<dbReference type="GO" id="GO:0003743">
    <property type="term" value="F:translation initiation factor activity"/>
    <property type="evidence" value="ECO:0007669"/>
    <property type="project" value="UniProtKB-KW"/>
</dbReference>
<dbReference type="Gene3D" id="1.25.40.180">
    <property type="match status" value="2"/>
</dbReference>
<feature type="compositionally biased region" description="Polar residues" evidence="8">
    <location>
        <begin position="117"/>
        <end position="142"/>
    </location>
</feature>
<evidence type="ECO:0000256" key="3">
    <source>
        <dbReference type="ARBA" id="ARBA00022490"/>
    </source>
</evidence>
<comment type="caution">
    <text evidence="10">The sequence shown here is derived from an EMBL/GenBank/DDBJ whole genome shotgun (WGS) entry which is preliminary data.</text>
</comment>
<proteinExistence type="inferred from homology"/>
<dbReference type="InterPro" id="IPR022745">
    <property type="entry name" value="eIF4G1_eIF4E-bd"/>
</dbReference>
<dbReference type="PROSITE" id="PS51366">
    <property type="entry name" value="MI"/>
    <property type="match status" value="1"/>
</dbReference>
<comment type="subcellular location">
    <subcellularLocation>
        <location evidence="1">Cytoplasm</location>
    </subcellularLocation>
</comment>
<protein>
    <recommendedName>
        <fullName evidence="9">MI domain-containing protein</fullName>
    </recommendedName>
</protein>
<dbReference type="Pfam" id="PF12152">
    <property type="entry name" value="eIF_4G1"/>
    <property type="match status" value="1"/>
</dbReference>
<evidence type="ECO:0000256" key="2">
    <source>
        <dbReference type="ARBA" id="ARBA00005775"/>
    </source>
</evidence>
<feature type="region of interest" description="Disordered" evidence="8">
    <location>
        <begin position="1231"/>
        <end position="1330"/>
    </location>
</feature>
<dbReference type="RefSeq" id="XP_043043228.1">
    <property type="nucleotide sequence ID" value="XM_043178918.1"/>
</dbReference>
<evidence type="ECO:0000256" key="4">
    <source>
        <dbReference type="ARBA" id="ARBA00022540"/>
    </source>
</evidence>
<dbReference type="Pfam" id="PF02854">
    <property type="entry name" value="MIF4G"/>
    <property type="match status" value="1"/>
</dbReference>
<feature type="compositionally biased region" description="Pro residues" evidence="8">
    <location>
        <begin position="307"/>
        <end position="320"/>
    </location>
</feature>
<feature type="region of interest" description="Disordered" evidence="8">
    <location>
        <begin position="1"/>
        <end position="282"/>
    </location>
</feature>
<feature type="compositionally biased region" description="Gly residues" evidence="8">
    <location>
        <begin position="904"/>
        <end position="914"/>
    </location>
</feature>
<dbReference type="InterPro" id="IPR003890">
    <property type="entry name" value="MIF4G-like_typ-3"/>
</dbReference>
<evidence type="ECO:0000256" key="6">
    <source>
        <dbReference type="ARBA" id="ARBA00022884"/>
    </source>
</evidence>
<feature type="region of interest" description="Disordered" evidence="8">
    <location>
        <begin position="760"/>
        <end position="814"/>
    </location>
</feature>
<feature type="compositionally biased region" description="Low complexity" evidence="8">
    <location>
        <begin position="26"/>
        <end position="40"/>
    </location>
</feature>
<dbReference type="EMBL" id="MU250527">
    <property type="protein sequence ID" value="KAG7449728.1"/>
    <property type="molecule type" value="Genomic_DNA"/>
</dbReference>
<gene>
    <name evidence="10" type="ORF">BT62DRAFT_1073154</name>
</gene>
<feature type="compositionally biased region" description="Pro residues" evidence="8">
    <location>
        <begin position="263"/>
        <end position="276"/>
    </location>
</feature>
<dbReference type="PANTHER" id="PTHR23253:SF9">
    <property type="entry name" value="EUKARYOTIC TRANSLATION INITIATION FACTOR 4 GAMMA 2"/>
    <property type="match status" value="1"/>
</dbReference>
<dbReference type="Gene3D" id="1.20.970.30">
    <property type="entry name" value="eIF4G, eIF4E-binding domain"/>
    <property type="match status" value="1"/>
</dbReference>
<evidence type="ECO:0000313" key="10">
    <source>
        <dbReference type="EMBL" id="KAG7449728.1"/>
    </source>
</evidence>
<evidence type="ECO:0000256" key="7">
    <source>
        <dbReference type="ARBA" id="ARBA00022917"/>
    </source>
</evidence>
<accession>A0A9P7VYW3</accession>
<organism evidence="10 11">
    <name type="scientific">Guyanagaster necrorhizus</name>
    <dbReference type="NCBI Taxonomy" id="856835"/>
    <lineage>
        <taxon>Eukaryota</taxon>
        <taxon>Fungi</taxon>
        <taxon>Dikarya</taxon>
        <taxon>Basidiomycota</taxon>
        <taxon>Agaricomycotina</taxon>
        <taxon>Agaricomycetes</taxon>
        <taxon>Agaricomycetidae</taxon>
        <taxon>Agaricales</taxon>
        <taxon>Marasmiineae</taxon>
        <taxon>Physalacriaceae</taxon>
        <taxon>Guyanagaster</taxon>
    </lineage>
</organism>
<comment type="similarity">
    <text evidence="2">Belongs to the eukaryotic initiation factor 4G family.</text>
</comment>
<keyword evidence="5" id="KW-0597">Phosphoprotein</keyword>
<keyword evidence="3" id="KW-0963">Cytoplasm</keyword>
<feature type="compositionally biased region" description="Basic and acidic residues" evidence="8">
    <location>
        <begin position="454"/>
        <end position="632"/>
    </location>
</feature>
<feature type="compositionally biased region" description="Low complexity" evidence="8">
    <location>
        <begin position="158"/>
        <end position="178"/>
    </location>
</feature>